<dbReference type="RefSeq" id="WP_275682882.1">
    <property type="nucleotide sequence ID" value="NZ_JAJLJH010000003.1"/>
</dbReference>
<proteinExistence type="inferred from homology"/>
<dbReference type="PANTHER" id="PTHR35603:SF2">
    <property type="entry name" value="OUTER MEMBRANE LIPOPROTEIN"/>
    <property type="match status" value="1"/>
</dbReference>
<evidence type="ECO:0000313" key="7">
    <source>
        <dbReference type="EMBL" id="MCK9686841.1"/>
    </source>
</evidence>
<dbReference type="Pfam" id="PF00030">
    <property type="entry name" value="Crystall"/>
    <property type="match status" value="2"/>
</dbReference>
<feature type="signal peptide" evidence="5">
    <location>
        <begin position="1"/>
        <end position="22"/>
    </location>
</feature>
<evidence type="ECO:0000256" key="1">
    <source>
        <dbReference type="ARBA" id="ARBA00004370"/>
    </source>
</evidence>
<dbReference type="EMBL" id="JAJLJH010000003">
    <property type="protein sequence ID" value="MCK9686841.1"/>
    <property type="molecule type" value="Genomic_DNA"/>
</dbReference>
<name>A0A9X1YR54_9BURK</name>
<keyword evidence="8" id="KW-1185">Reference proteome</keyword>
<dbReference type="InterPro" id="IPR051407">
    <property type="entry name" value="Bact_OM_lipoprot/Surf_antigen"/>
</dbReference>
<keyword evidence="4" id="KW-0472">Membrane</keyword>
<feature type="domain" description="Beta/gamma crystallin 'Greek key'" evidence="6">
    <location>
        <begin position="162"/>
        <end position="203"/>
    </location>
</feature>
<feature type="chain" id="PRO_5040798559" evidence="5">
    <location>
        <begin position="23"/>
        <end position="361"/>
    </location>
</feature>
<accession>A0A9X1YR54</accession>
<dbReference type="GO" id="GO:0019867">
    <property type="term" value="C:outer membrane"/>
    <property type="evidence" value="ECO:0007669"/>
    <property type="project" value="InterPro"/>
</dbReference>
<dbReference type="AlphaFoldDB" id="A0A9X1YR54"/>
<protein>
    <submittedName>
        <fullName evidence="7">Beta/gamma crystallin-related protein</fullName>
    </submittedName>
</protein>
<gene>
    <name evidence="7" type="ORF">LPC04_14105</name>
</gene>
<dbReference type="Pfam" id="PF05433">
    <property type="entry name" value="Rick_17kDa_Anti"/>
    <property type="match status" value="1"/>
</dbReference>
<evidence type="ECO:0000256" key="4">
    <source>
        <dbReference type="ARBA" id="ARBA00023136"/>
    </source>
</evidence>
<dbReference type="PROSITE" id="PS50915">
    <property type="entry name" value="CRYSTALLIN_BETA_GAMMA"/>
    <property type="match status" value="1"/>
</dbReference>
<dbReference type="InterPro" id="IPR001064">
    <property type="entry name" value="Beta/gamma_crystallin"/>
</dbReference>
<evidence type="ECO:0000256" key="5">
    <source>
        <dbReference type="SAM" id="SignalP"/>
    </source>
</evidence>
<dbReference type="PANTHER" id="PTHR35603">
    <property type="match status" value="1"/>
</dbReference>
<comment type="similarity">
    <text evidence="2">Belongs to the beta/gamma-crystallin family.</text>
</comment>
<evidence type="ECO:0000256" key="3">
    <source>
        <dbReference type="ARBA" id="ARBA00022737"/>
    </source>
</evidence>
<evidence type="ECO:0000313" key="8">
    <source>
        <dbReference type="Proteomes" id="UP001139353"/>
    </source>
</evidence>
<reference evidence="7" key="1">
    <citation type="submission" date="2021-11" db="EMBL/GenBank/DDBJ databases">
        <title>BS-T2-15 a new species belonging to the Comamonadaceae family isolated from the soil of a French oak forest.</title>
        <authorList>
            <person name="Mieszkin S."/>
            <person name="Alain K."/>
        </authorList>
    </citation>
    <scope>NUCLEOTIDE SEQUENCE</scope>
    <source>
        <strain evidence="7">BS-T2-15</strain>
    </source>
</reference>
<dbReference type="Gene3D" id="2.60.20.10">
    <property type="entry name" value="Crystallins"/>
    <property type="match status" value="2"/>
</dbReference>
<evidence type="ECO:0000259" key="6">
    <source>
        <dbReference type="PROSITE" id="PS50915"/>
    </source>
</evidence>
<keyword evidence="3" id="KW-0677">Repeat</keyword>
<comment type="subcellular location">
    <subcellularLocation>
        <location evidence="1">Membrane</location>
    </subcellularLocation>
</comment>
<dbReference type="InterPro" id="IPR011024">
    <property type="entry name" value="G_crystallin-like"/>
</dbReference>
<evidence type="ECO:0000256" key="2">
    <source>
        <dbReference type="ARBA" id="ARBA00009646"/>
    </source>
</evidence>
<sequence>MRSILPRALALAAIVAAGQASAAITLFSHDGFHGKRVTLVQPAHDFRDFDFNDRASSVIVEGEPWEVCQDVGFRNRCAILVPGSYPDLAAVGLGDTLSSARPARREPPPPPPVPVAPPQNGDIVFFEHPGFHGRDLGTTGEIDNLMRYGFNDRASSVIVFEGRWEVCENAGFNGRCMILRPGRYPDLRAMGLNDSISSVRRVHREAQYDDNRYAPPPLPVYDWRRRPQEYVEAVPIESVHVVYAAPQQQCWVEQSAAPANARTGGAVVGGLIGGILGHQIGDRGSRDGATIAGAVGGAVIGSQLARGAEQPQDVTRCTSVPPQGPDHYDVSYWYHGVHHHVQTTQAPGPTIVVNADGEPRI</sequence>
<comment type="caution">
    <text evidence="7">The sequence shown here is derived from an EMBL/GenBank/DDBJ whole genome shotgun (WGS) entry which is preliminary data.</text>
</comment>
<dbReference type="Proteomes" id="UP001139353">
    <property type="component" value="Unassembled WGS sequence"/>
</dbReference>
<dbReference type="InterPro" id="IPR008816">
    <property type="entry name" value="Gly_zipper_2TM_dom"/>
</dbReference>
<organism evidence="7 8">
    <name type="scientific">Scleromatobacter humisilvae</name>
    <dbReference type="NCBI Taxonomy" id="2897159"/>
    <lineage>
        <taxon>Bacteria</taxon>
        <taxon>Pseudomonadati</taxon>
        <taxon>Pseudomonadota</taxon>
        <taxon>Betaproteobacteria</taxon>
        <taxon>Burkholderiales</taxon>
        <taxon>Sphaerotilaceae</taxon>
        <taxon>Scleromatobacter</taxon>
    </lineage>
</organism>
<dbReference type="SUPFAM" id="SSF49695">
    <property type="entry name" value="gamma-Crystallin-like"/>
    <property type="match status" value="1"/>
</dbReference>
<dbReference type="SMART" id="SM00247">
    <property type="entry name" value="XTALbg"/>
    <property type="match status" value="2"/>
</dbReference>
<keyword evidence="5" id="KW-0732">Signal</keyword>